<dbReference type="InterPro" id="IPR013096">
    <property type="entry name" value="Cupin_2"/>
</dbReference>
<dbReference type="EMBL" id="MFAQ01000011">
    <property type="protein sequence ID" value="OGD83663.1"/>
    <property type="molecule type" value="Genomic_DNA"/>
</dbReference>
<dbReference type="AlphaFoldDB" id="A0A1F5FVM6"/>
<dbReference type="CDD" id="cd02223">
    <property type="entry name" value="cupin_Bh2720-like"/>
    <property type="match status" value="1"/>
</dbReference>
<evidence type="ECO:0000313" key="2">
    <source>
        <dbReference type="EMBL" id="OGD83663.1"/>
    </source>
</evidence>
<sequence length="128" mass="14294">MTGYFAHIEEETIKNNNFRKVLYTGKFSQLVAMSLLPGEEIGEEVHDHVDQFFRFEVGDGKAILNGEEILFKSDDVVVVPAGTKHNIINTSTTETLKLYTIYSPANHPDGTVHATKAEAMEAEEAEHK</sequence>
<proteinExistence type="predicted"/>
<protein>
    <submittedName>
        <fullName evidence="2">Cupin</fullName>
    </submittedName>
</protein>
<dbReference type="InterPro" id="IPR011051">
    <property type="entry name" value="RmlC_Cupin_sf"/>
</dbReference>
<dbReference type="Proteomes" id="UP000179237">
    <property type="component" value="Unassembled WGS sequence"/>
</dbReference>
<evidence type="ECO:0000259" key="1">
    <source>
        <dbReference type="Pfam" id="PF07883"/>
    </source>
</evidence>
<feature type="domain" description="Cupin type-2" evidence="1">
    <location>
        <begin position="33"/>
        <end position="102"/>
    </location>
</feature>
<dbReference type="SUPFAM" id="SSF51182">
    <property type="entry name" value="RmlC-like cupins"/>
    <property type="match status" value="1"/>
</dbReference>
<evidence type="ECO:0000313" key="3">
    <source>
        <dbReference type="Proteomes" id="UP000179237"/>
    </source>
</evidence>
<dbReference type="InterPro" id="IPR052538">
    <property type="entry name" value="Flavonoid_dioxygenase-like"/>
</dbReference>
<dbReference type="PANTHER" id="PTHR43346:SF1">
    <property type="entry name" value="QUERCETIN 2,3-DIOXYGENASE-RELATED"/>
    <property type="match status" value="1"/>
</dbReference>
<organism evidence="2 3">
    <name type="scientific">Candidatus Collierbacteria bacterium RIFOXYD1_FULL_40_9</name>
    <dbReference type="NCBI Taxonomy" id="1817731"/>
    <lineage>
        <taxon>Bacteria</taxon>
        <taxon>Candidatus Collieribacteriota</taxon>
    </lineage>
</organism>
<accession>A0A1F5FVM6</accession>
<comment type="caution">
    <text evidence="2">The sequence shown here is derived from an EMBL/GenBank/DDBJ whole genome shotgun (WGS) entry which is preliminary data.</text>
</comment>
<dbReference type="Gene3D" id="2.60.120.10">
    <property type="entry name" value="Jelly Rolls"/>
    <property type="match status" value="1"/>
</dbReference>
<dbReference type="PANTHER" id="PTHR43346">
    <property type="entry name" value="LIGAND BINDING DOMAIN PROTEIN, PUTATIVE (AFU_ORTHOLOGUE AFUA_6G14370)-RELATED"/>
    <property type="match status" value="1"/>
</dbReference>
<name>A0A1F5FVM6_9BACT</name>
<dbReference type="Pfam" id="PF07883">
    <property type="entry name" value="Cupin_2"/>
    <property type="match status" value="1"/>
</dbReference>
<dbReference type="InterPro" id="IPR014710">
    <property type="entry name" value="RmlC-like_jellyroll"/>
</dbReference>
<reference evidence="2 3" key="1">
    <citation type="journal article" date="2016" name="Nat. Commun.">
        <title>Thousands of microbial genomes shed light on interconnected biogeochemical processes in an aquifer system.</title>
        <authorList>
            <person name="Anantharaman K."/>
            <person name="Brown C.T."/>
            <person name="Hug L.A."/>
            <person name="Sharon I."/>
            <person name="Castelle C.J."/>
            <person name="Probst A.J."/>
            <person name="Thomas B.C."/>
            <person name="Singh A."/>
            <person name="Wilkins M.J."/>
            <person name="Karaoz U."/>
            <person name="Brodie E.L."/>
            <person name="Williams K.H."/>
            <person name="Hubbard S.S."/>
            <person name="Banfield J.F."/>
        </authorList>
    </citation>
    <scope>NUCLEOTIDE SEQUENCE [LARGE SCALE GENOMIC DNA]</scope>
</reference>
<gene>
    <name evidence="2" type="ORF">A2572_01410</name>
</gene>